<evidence type="ECO:0000256" key="1">
    <source>
        <dbReference type="SAM" id="MobiDB-lite"/>
    </source>
</evidence>
<reference evidence="2 3" key="1">
    <citation type="submission" date="2024-02" db="EMBL/GenBank/DDBJ databases">
        <title>A draft genome for the cacao thread blight pathogen Marasmius crinis-equi.</title>
        <authorList>
            <person name="Cohen S.P."/>
            <person name="Baruah I.K."/>
            <person name="Amoako-Attah I."/>
            <person name="Bukari Y."/>
            <person name="Meinhardt L.W."/>
            <person name="Bailey B.A."/>
        </authorList>
    </citation>
    <scope>NUCLEOTIDE SEQUENCE [LARGE SCALE GENOMIC DNA]</scope>
    <source>
        <strain evidence="2 3">GH-76</strain>
    </source>
</reference>
<dbReference type="EMBL" id="JBAHYK010003430">
    <property type="protein sequence ID" value="KAL0563509.1"/>
    <property type="molecule type" value="Genomic_DNA"/>
</dbReference>
<feature type="non-terminal residue" evidence="2">
    <location>
        <position position="1"/>
    </location>
</feature>
<evidence type="ECO:0000313" key="2">
    <source>
        <dbReference type="EMBL" id="KAL0563509.1"/>
    </source>
</evidence>
<keyword evidence="3" id="KW-1185">Reference proteome</keyword>
<organism evidence="2 3">
    <name type="scientific">Marasmius crinis-equi</name>
    <dbReference type="NCBI Taxonomy" id="585013"/>
    <lineage>
        <taxon>Eukaryota</taxon>
        <taxon>Fungi</taxon>
        <taxon>Dikarya</taxon>
        <taxon>Basidiomycota</taxon>
        <taxon>Agaricomycotina</taxon>
        <taxon>Agaricomycetes</taxon>
        <taxon>Agaricomycetidae</taxon>
        <taxon>Agaricales</taxon>
        <taxon>Marasmiineae</taxon>
        <taxon>Marasmiaceae</taxon>
        <taxon>Marasmius</taxon>
    </lineage>
</organism>
<evidence type="ECO:0000313" key="3">
    <source>
        <dbReference type="Proteomes" id="UP001465976"/>
    </source>
</evidence>
<accession>A0ABR3EKV0</accession>
<dbReference type="Proteomes" id="UP001465976">
    <property type="component" value="Unassembled WGS sequence"/>
</dbReference>
<proteinExistence type="predicted"/>
<protein>
    <submittedName>
        <fullName evidence="2">Uncharacterized protein</fullName>
    </submittedName>
</protein>
<name>A0ABR3EKV0_9AGAR</name>
<sequence>DSESMKEVLRIEWCKAYAWKRRWTEELALVEEEMQCVPVLLEHEAEVWEGRRQPEDENPITEEINAYGNRQAALQRAITIKFKALWALPDPVRRSRPTVLPQIGEESDESSEEERGGISGIWTFRIYEHFRTF</sequence>
<gene>
    <name evidence="2" type="ORF">V5O48_018559</name>
</gene>
<feature type="region of interest" description="Disordered" evidence="1">
    <location>
        <begin position="97"/>
        <end position="116"/>
    </location>
</feature>
<comment type="caution">
    <text evidence="2">The sequence shown here is derived from an EMBL/GenBank/DDBJ whole genome shotgun (WGS) entry which is preliminary data.</text>
</comment>